<feature type="region of interest" description="Disordered" evidence="1">
    <location>
        <begin position="1"/>
        <end position="57"/>
    </location>
</feature>
<keyword evidence="2" id="KW-0472">Membrane</keyword>
<dbReference type="AlphaFoldDB" id="A0AA36FJS0"/>
<sequence>MPPAETEILPNPDENHPENPEEADQRKDEQQALVESPNNTNDNTSKDDPPAQVDKEKSRCQKIVDTTYYKYGSLFCIIILFVAVVVVASIKLTQRKYPPSLPPPPPHYVAPTSPLLVAITSTLPATLPPATPLPATPPPPPFHHSFFLLKTRGYTELESLTNLQWMKVMNKSKGDIKLLDRTYFYVPGDGIYLIQCTIQIYIPKNTTEFHMFVTLEEKNGKQYEYIKKTLSTLTASEHTRIPLTSTQYLKAYENIYLRMNKVKYISPDKNSSRCSITSLHLDKPQ</sequence>
<accession>A0AA36FJS0</accession>
<evidence type="ECO:0000256" key="1">
    <source>
        <dbReference type="SAM" id="MobiDB-lite"/>
    </source>
</evidence>
<feature type="transmembrane region" description="Helical" evidence="2">
    <location>
        <begin position="71"/>
        <end position="90"/>
    </location>
</feature>
<gene>
    <name evidence="3" type="ORF">OCTVUL_1B029452</name>
</gene>
<keyword evidence="4" id="KW-1185">Reference proteome</keyword>
<evidence type="ECO:0008006" key="5">
    <source>
        <dbReference type="Google" id="ProtNLM"/>
    </source>
</evidence>
<protein>
    <recommendedName>
        <fullName evidence="5">TNF family profile domain-containing protein</fullName>
    </recommendedName>
</protein>
<dbReference type="EMBL" id="OX597837">
    <property type="protein sequence ID" value="CAI9740212.1"/>
    <property type="molecule type" value="Genomic_DNA"/>
</dbReference>
<keyword evidence="2" id="KW-0812">Transmembrane</keyword>
<dbReference type="Proteomes" id="UP001162480">
    <property type="component" value="Chromosome 24"/>
</dbReference>
<proteinExistence type="predicted"/>
<feature type="compositionally biased region" description="Basic and acidic residues" evidence="1">
    <location>
        <begin position="13"/>
        <end position="30"/>
    </location>
</feature>
<organism evidence="3 4">
    <name type="scientific">Octopus vulgaris</name>
    <name type="common">Common octopus</name>
    <dbReference type="NCBI Taxonomy" id="6645"/>
    <lineage>
        <taxon>Eukaryota</taxon>
        <taxon>Metazoa</taxon>
        <taxon>Spiralia</taxon>
        <taxon>Lophotrochozoa</taxon>
        <taxon>Mollusca</taxon>
        <taxon>Cephalopoda</taxon>
        <taxon>Coleoidea</taxon>
        <taxon>Octopodiformes</taxon>
        <taxon>Octopoda</taxon>
        <taxon>Incirrata</taxon>
        <taxon>Octopodidae</taxon>
        <taxon>Octopus</taxon>
    </lineage>
</organism>
<keyword evidence="2" id="KW-1133">Transmembrane helix</keyword>
<evidence type="ECO:0000313" key="4">
    <source>
        <dbReference type="Proteomes" id="UP001162480"/>
    </source>
</evidence>
<evidence type="ECO:0000313" key="3">
    <source>
        <dbReference type="EMBL" id="CAI9740212.1"/>
    </source>
</evidence>
<evidence type="ECO:0000256" key="2">
    <source>
        <dbReference type="SAM" id="Phobius"/>
    </source>
</evidence>
<feature type="compositionally biased region" description="Basic and acidic residues" evidence="1">
    <location>
        <begin position="44"/>
        <end position="57"/>
    </location>
</feature>
<name>A0AA36FJS0_OCTVU</name>
<reference evidence="3" key="1">
    <citation type="submission" date="2023-08" db="EMBL/GenBank/DDBJ databases">
        <authorList>
            <person name="Alioto T."/>
            <person name="Alioto T."/>
            <person name="Gomez Garrido J."/>
        </authorList>
    </citation>
    <scope>NUCLEOTIDE SEQUENCE</scope>
</reference>